<dbReference type="EMBL" id="MCFA01000012">
    <property type="protein sequence ID" value="ORY17479.1"/>
    <property type="molecule type" value="Genomic_DNA"/>
</dbReference>
<feature type="region of interest" description="Disordered" evidence="1">
    <location>
        <begin position="231"/>
        <end position="316"/>
    </location>
</feature>
<protein>
    <submittedName>
        <fullName evidence="2">Uncharacterized protein</fullName>
    </submittedName>
</protein>
<evidence type="ECO:0000256" key="1">
    <source>
        <dbReference type="SAM" id="MobiDB-lite"/>
    </source>
</evidence>
<reference evidence="2 3" key="1">
    <citation type="submission" date="2016-07" db="EMBL/GenBank/DDBJ databases">
        <title>Pervasive Adenine N6-methylation of Active Genes in Fungi.</title>
        <authorList>
            <consortium name="DOE Joint Genome Institute"/>
            <person name="Mondo S.J."/>
            <person name="Dannebaum R.O."/>
            <person name="Kuo R.C."/>
            <person name="Labutti K."/>
            <person name="Haridas S."/>
            <person name="Kuo A."/>
            <person name="Salamov A."/>
            <person name="Ahrendt S.R."/>
            <person name="Lipzen A."/>
            <person name="Sullivan W."/>
            <person name="Andreopoulos W.B."/>
            <person name="Clum A."/>
            <person name="Lindquist E."/>
            <person name="Daum C."/>
            <person name="Ramamoorthy G.K."/>
            <person name="Gryganskyi A."/>
            <person name="Culley D."/>
            <person name="Magnuson J.K."/>
            <person name="James T.Y."/>
            <person name="O'Malley M.A."/>
            <person name="Stajich J.E."/>
            <person name="Spatafora J.W."/>
            <person name="Visel A."/>
            <person name="Grigoriev I.V."/>
        </authorList>
    </citation>
    <scope>NUCLEOTIDE SEQUENCE [LARGE SCALE GENOMIC DNA]</scope>
    <source>
        <strain evidence="2 3">CBS 115471</strain>
    </source>
</reference>
<gene>
    <name evidence="2" type="ORF">BCR34DRAFT_39656</name>
</gene>
<accession>A0A1Y2A4N5</accession>
<feature type="compositionally biased region" description="Acidic residues" evidence="1">
    <location>
        <begin position="292"/>
        <end position="304"/>
    </location>
</feature>
<feature type="compositionally biased region" description="Basic and acidic residues" evidence="1">
    <location>
        <begin position="251"/>
        <end position="266"/>
    </location>
</feature>
<name>A0A1Y2A4N5_9PLEO</name>
<keyword evidence="3" id="KW-1185">Reference proteome</keyword>
<dbReference type="AlphaFoldDB" id="A0A1Y2A4N5"/>
<comment type="caution">
    <text evidence="2">The sequence shown here is derived from an EMBL/GenBank/DDBJ whole genome shotgun (WGS) entry which is preliminary data.</text>
</comment>
<proteinExistence type="predicted"/>
<sequence>MAAPGGPTNFFDLSKDSQEYILRLLRSIQHQWGIIHVIEVFPPDMVPHPDPKHWGLDLLEGIDRLARYTQNHPDAGVRSIRKVIEDKLRPLHVMDMGDLRRALAEFEQRPWAGTGMSVGERRGYGGLMQNPDRFYNPVRLTRLHSAPLHPYSGQGQELEDTMIPDCHSLSPSQTVLTFPAAPALPHSPTGLTPPRERHLSEAYARGGYLDLGPDAGLLDYGAEIGEAGEDGFVDQPLPNWDEAPSSTVVDDDMHPGERYSPRHAELYDNDVGLPHFPHFPDQPINNNNDNDNNIEQEEGEEEEGEGKSISRTRPNPRRIINFRPAVGSQSQPLNHLLHLNILLARPRNAGLVKVHQALRPRNEILRRISGTATMVMAMMRDVR</sequence>
<dbReference type="Proteomes" id="UP000193144">
    <property type="component" value="Unassembled WGS sequence"/>
</dbReference>
<organism evidence="2 3">
    <name type="scientific">Clohesyomyces aquaticus</name>
    <dbReference type="NCBI Taxonomy" id="1231657"/>
    <lineage>
        <taxon>Eukaryota</taxon>
        <taxon>Fungi</taxon>
        <taxon>Dikarya</taxon>
        <taxon>Ascomycota</taxon>
        <taxon>Pezizomycotina</taxon>
        <taxon>Dothideomycetes</taxon>
        <taxon>Pleosporomycetidae</taxon>
        <taxon>Pleosporales</taxon>
        <taxon>Lindgomycetaceae</taxon>
        <taxon>Clohesyomyces</taxon>
    </lineage>
</organism>
<feature type="compositionally biased region" description="Low complexity" evidence="1">
    <location>
        <begin position="281"/>
        <end position="291"/>
    </location>
</feature>
<evidence type="ECO:0000313" key="2">
    <source>
        <dbReference type="EMBL" id="ORY17479.1"/>
    </source>
</evidence>
<evidence type="ECO:0000313" key="3">
    <source>
        <dbReference type="Proteomes" id="UP000193144"/>
    </source>
</evidence>